<sequence length="920" mass="99790">MSKKIMGDLNVARNTLSFSKNTIRDVNNITADVNGDVIYPYYSKEEIDKIVATLPVSRIGTMDYLPMSINGSYEGATNYDTKRIFPVMLEDDGTMVLLRPGTNGSTFGYYYSYIPNARSSDSFIPIPTNTKYIPTFFTANHSLINFIGSNAGEILMMRTNNGTNDTYTLALTNGTMNSVSHQYVEFNRTLIPNTDPQYVMICNGIAYIWCIDSYNNADPFSISLYTISVDNIRNGVTTTLSRITGFSGKTLYGDNVTGSSNIQITPKLSSTVTSDKPFTLGVPNGYFLSVNTWQLNTDGAIQAVGNDNNTSIRVSVSHAYDSNSSTGNLSQKVWGFSFTYNISTKAYAYDTTSLAPIVVTANASTGAVTSTTQFDVRMENINGFPSGSQGNVPTIFQTLDGQVFSAVARYVTTADYKVTRATISGFTSKFDSLNLTTRTLTNQKVTYVQPQYGSVIGENLINPQIISPTKIVMAGSGTENGVTFGFNSLVSTDFTGSRNYVYQSVNGSPINGYAPNINRAHLTNTNLMYNAMISIVAQDGTTKVYGSSFIEGAPNKPANGLLNPSTMQFTGSYTLQNAAVLTTLKNNILSRITLPDNILDSKIVLYYVPDQSLCKSIAAVMVRTDADAGTNNINILTAEVDLTLSGTVVTGGTVLSTFSNQRGLYSTNINTNLIERMCGLTVAKYSDFTYLGVGTVYNSRTTGNDMYCSILGKIDNSTQRISSSALTLVGTQYVALGGAYQVGVIPNVGFGVFETGQVADLGTKLVFKNFGTTSAQFDTMITDLSANPIERFVITSQEVAQGFNVYFTQIIPILLNGKYYEMLPTTINLNSIESNPANKTFYIYIVINEGVAQYQISTSILSDELYRVFIGTIVTGASSITSLVTEKVTRFLTYRPSVTKRGSAIPASTGVPSGTGTRWH</sequence>
<dbReference type="Proteomes" id="UP000221837">
    <property type="component" value="Genome"/>
</dbReference>
<organism evidence="1 2">
    <name type="scientific">Serratia phage BF</name>
    <dbReference type="NCBI Taxonomy" id="1962671"/>
    <lineage>
        <taxon>Viruses</taxon>
        <taxon>Duplodnaviria</taxon>
        <taxon>Heunggongvirae</taxon>
        <taxon>Uroviricota</taxon>
        <taxon>Caudoviricetes</taxon>
        <taxon>Eneladusvirus</taxon>
        <taxon>Eneladusvirus BF</taxon>
    </lineage>
</organism>
<accession>A0A1S6UAA5</accession>
<protein>
    <submittedName>
        <fullName evidence="1">Uncharacterized protein</fullName>
    </submittedName>
</protein>
<proteinExistence type="predicted"/>
<name>A0A1S6UAA5_9CAUD</name>
<dbReference type="OrthoDB" id="3894at10239"/>
<keyword evidence="2" id="KW-1185">Reference proteome</keyword>
<evidence type="ECO:0000313" key="2">
    <source>
        <dbReference type="Proteomes" id="UP000221837"/>
    </source>
</evidence>
<reference evidence="1" key="1">
    <citation type="submission" date="2017-02" db="EMBL/GenBank/DDBJ databases">
        <title>Genome sequence of Serratia marcescens phage BF.</title>
        <authorList>
            <person name="Casey E."/>
            <person name="Fitzgerald B."/>
            <person name="Mahony J."/>
            <person name="Lugli G."/>
            <person name="Ventura M."/>
            <person name="van Sinderen D."/>
        </authorList>
    </citation>
    <scope>NUCLEOTIDE SEQUENCE [LARGE SCALE GENOMIC DNA]</scope>
</reference>
<evidence type="ECO:0000313" key="1">
    <source>
        <dbReference type="EMBL" id="AQW88668.1"/>
    </source>
</evidence>
<gene>
    <name evidence="1" type="ORF">BF_0143</name>
</gene>
<dbReference type="EMBL" id="KY630187">
    <property type="protein sequence ID" value="AQW88668.1"/>
    <property type="molecule type" value="Genomic_DNA"/>
</dbReference>